<dbReference type="AlphaFoldDB" id="A0A5C5YD86"/>
<evidence type="ECO:0000259" key="6">
    <source>
        <dbReference type="PROSITE" id="PS51000"/>
    </source>
</evidence>
<feature type="region of interest" description="Disordered" evidence="5">
    <location>
        <begin position="272"/>
        <end position="303"/>
    </location>
</feature>
<comment type="caution">
    <text evidence="7">The sequence shown here is derived from an EMBL/GenBank/DDBJ whole genome shotgun (WGS) entry which is preliminary data.</text>
</comment>
<evidence type="ECO:0000256" key="1">
    <source>
        <dbReference type="ARBA" id="ARBA00022491"/>
    </source>
</evidence>
<dbReference type="PROSITE" id="PS51000">
    <property type="entry name" value="HTH_DEOR_2"/>
    <property type="match status" value="1"/>
</dbReference>
<dbReference type="PRINTS" id="PR00037">
    <property type="entry name" value="HTHLACR"/>
</dbReference>
<dbReference type="EMBL" id="SJPK01000003">
    <property type="protein sequence ID" value="TWT73054.1"/>
    <property type="molecule type" value="Genomic_DNA"/>
</dbReference>
<dbReference type="InterPro" id="IPR050313">
    <property type="entry name" value="Carb_Metab_HTH_regulators"/>
</dbReference>
<dbReference type="Gene3D" id="3.40.50.1360">
    <property type="match status" value="1"/>
</dbReference>
<evidence type="ECO:0000313" key="8">
    <source>
        <dbReference type="Proteomes" id="UP000318053"/>
    </source>
</evidence>
<dbReference type="GO" id="GO:0003677">
    <property type="term" value="F:DNA binding"/>
    <property type="evidence" value="ECO:0007669"/>
    <property type="project" value="UniProtKB-KW"/>
</dbReference>
<keyword evidence="1" id="KW-0678">Repressor</keyword>
<keyword evidence="2" id="KW-0805">Transcription regulation</keyword>
<dbReference type="SUPFAM" id="SSF46785">
    <property type="entry name" value="Winged helix' DNA-binding domain"/>
    <property type="match status" value="1"/>
</dbReference>
<dbReference type="Proteomes" id="UP000318053">
    <property type="component" value="Unassembled WGS sequence"/>
</dbReference>
<sequence>MTEFCHPDERKALSTEARRERLRDHVRAQGFAALGELTSVLRVSESTVRRDLEVLEEAGEARRTHGGVYWTGQSDTINTFRSHRDDGWPRKQAIGRAAAELIDDGDTILLDGGSTVYELARLIVHRPLQVVTNSLPVAHLLSTSDSIDLIMIGGCVRRRTSVAIGPMADAMLADINVTKTFLSVAGVTERGFFNSDMMLVESERAMLTAADQTIVLADSSKFGRVSLSQICGLEDVGRVVTDSELKNRWVESFDSLCVELLLASIGEATSPARPAEAESPQCSPIAHNSHPISSDQAGSANSL</sequence>
<dbReference type="PANTHER" id="PTHR30363">
    <property type="entry name" value="HTH-TYPE TRANSCRIPTIONAL REGULATOR SRLR-RELATED"/>
    <property type="match status" value="1"/>
</dbReference>
<evidence type="ECO:0000256" key="2">
    <source>
        <dbReference type="ARBA" id="ARBA00023015"/>
    </source>
</evidence>
<dbReference type="GO" id="GO:0003700">
    <property type="term" value="F:DNA-binding transcription factor activity"/>
    <property type="evidence" value="ECO:0007669"/>
    <property type="project" value="InterPro"/>
</dbReference>
<dbReference type="SMART" id="SM01134">
    <property type="entry name" value="DeoRC"/>
    <property type="match status" value="1"/>
</dbReference>
<keyword evidence="4" id="KW-0804">Transcription</keyword>
<dbReference type="InterPro" id="IPR036390">
    <property type="entry name" value="WH_DNA-bd_sf"/>
</dbReference>
<keyword evidence="3" id="KW-0238">DNA-binding</keyword>
<evidence type="ECO:0000256" key="4">
    <source>
        <dbReference type="ARBA" id="ARBA00023163"/>
    </source>
</evidence>
<dbReference type="InterPro" id="IPR014036">
    <property type="entry name" value="DeoR-like_C"/>
</dbReference>
<evidence type="ECO:0000313" key="7">
    <source>
        <dbReference type="EMBL" id="TWT73054.1"/>
    </source>
</evidence>
<dbReference type="InterPro" id="IPR037171">
    <property type="entry name" value="NagB/RpiA_transferase-like"/>
</dbReference>
<accession>A0A5C5YD86</accession>
<feature type="domain" description="HTH deoR-type" evidence="6">
    <location>
        <begin position="15"/>
        <end position="70"/>
    </location>
</feature>
<proteinExistence type="predicted"/>
<dbReference type="PROSITE" id="PS00894">
    <property type="entry name" value="HTH_DEOR_1"/>
    <property type="match status" value="1"/>
</dbReference>
<gene>
    <name evidence="7" type="primary">srlR</name>
    <name evidence="7" type="ORF">CA85_15200</name>
</gene>
<name>A0A5C5YD86_9BACT</name>
<feature type="compositionally biased region" description="Polar residues" evidence="5">
    <location>
        <begin position="290"/>
        <end position="303"/>
    </location>
</feature>
<dbReference type="InterPro" id="IPR018356">
    <property type="entry name" value="Tscrpt_reg_HTH_DeoR_CS"/>
</dbReference>
<dbReference type="PANTHER" id="PTHR30363:SF4">
    <property type="entry name" value="GLYCEROL-3-PHOSPHATE REGULON REPRESSOR"/>
    <property type="match status" value="1"/>
</dbReference>
<dbReference type="Pfam" id="PF00455">
    <property type="entry name" value="DeoRC"/>
    <property type="match status" value="1"/>
</dbReference>
<protein>
    <submittedName>
        <fullName evidence="7">Glucitol operon repressor</fullName>
    </submittedName>
</protein>
<dbReference type="InterPro" id="IPR001034">
    <property type="entry name" value="DeoR_HTH"/>
</dbReference>
<evidence type="ECO:0000256" key="3">
    <source>
        <dbReference type="ARBA" id="ARBA00023125"/>
    </source>
</evidence>
<evidence type="ECO:0000256" key="5">
    <source>
        <dbReference type="SAM" id="MobiDB-lite"/>
    </source>
</evidence>
<keyword evidence="8" id="KW-1185">Reference proteome</keyword>
<dbReference type="SMART" id="SM00420">
    <property type="entry name" value="HTH_DEOR"/>
    <property type="match status" value="1"/>
</dbReference>
<organism evidence="7 8">
    <name type="scientific">Allorhodopirellula solitaria</name>
    <dbReference type="NCBI Taxonomy" id="2527987"/>
    <lineage>
        <taxon>Bacteria</taxon>
        <taxon>Pseudomonadati</taxon>
        <taxon>Planctomycetota</taxon>
        <taxon>Planctomycetia</taxon>
        <taxon>Pirellulales</taxon>
        <taxon>Pirellulaceae</taxon>
        <taxon>Allorhodopirellula</taxon>
    </lineage>
</organism>
<reference evidence="7 8" key="1">
    <citation type="submission" date="2019-02" db="EMBL/GenBank/DDBJ databases">
        <title>Deep-cultivation of Planctomycetes and their phenomic and genomic characterization uncovers novel biology.</title>
        <authorList>
            <person name="Wiegand S."/>
            <person name="Jogler M."/>
            <person name="Boedeker C."/>
            <person name="Pinto D."/>
            <person name="Vollmers J."/>
            <person name="Rivas-Marin E."/>
            <person name="Kohn T."/>
            <person name="Peeters S.H."/>
            <person name="Heuer A."/>
            <person name="Rast P."/>
            <person name="Oberbeckmann S."/>
            <person name="Bunk B."/>
            <person name="Jeske O."/>
            <person name="Meyerdierks A."/>
            <person name="Storesund J.E."/>
            <person name="Kallscheuer N."/>
            <person name="Luecker S."/>
            <person name="Lage O.M."/>
            <person name="Pohl T."/>
            <person name="Merkel B.J."/>
            <person name="Hornburger P."/>
            <person name="Mueller R.-W."/>
            <person name="Bruemmer F."/>
            <person name="Labrenz M."/>
            <person name="Spormann A.M."/>
            <person name="Op Den Camp H."/>
            <person name="Overmann J."/>
            <person name="Amann R."/>
            <person name="Jetten M.S.M."/>
            <person name="Mascher T."/>
            <person name="Medema M.H."/>
            <person name="Devos D.P."/>
            <person name="Kaster A.-K."/>
            <person name="Ovreas L."/>
            <person name="Rohde M."/>
            <person name="Galperin M.Y."/>
            <person name="Jogler C."/>
        </authorList>
    </citation>
    <scope>NUCLEOTIDE SEQUENCE [LARGE SCALE GENOMIC DNA]</scope>
    <source>
        <strain evidence="7 8">CA85</strain>
    </source>
</reference>
<dbReference type="SUPFAM" id="SSF100950">
    <property type="entry name" value="NagB/RpiA/CoA transferase-like"/>
    <property type="match status" value="1"/>
</dbReference>
<dbReference type="Pfam" id="PF08220">
    <property type="entry name" value="HTH_DeoR"/>
    <property type="match status" value="1"/>
</dbReference>